<reference evidence="2 3" key="1">
    <citation type="submission" date="2019-06" db="EMBL/GenBank/DDBJ databases">
        <title>A large-scale integrated study on North Sea by COGITO (Coastal Microbe Genomic &amp; Taxonomic Observatory).</title>
        <authorList>
            <person name="Teeling H."/>
        </authorList>
    </citation>
    <scope>NUCLEOTIDE SEQUENCE [LARGE SCALE GENOMIC DNA]</scope>
    <source>
        <strain evidence="2 3">MAR_2009_79</strain>
    </source>
</reference>
<dbReference type="Proteomes" id="UP000315363">
    <property type="component" value="Unassembled WGS sequence"/>
</dbReference>
<dbReference type="PANTHER" id="PTHR34599:SF2">
    <property type="entry name" value="TRAF-TYPE DOMAIN-CONTAINING PROTEIN"/>
    <property type="match status" value="1"/>
</dbReference>
<name>A0ABY3AGA3_9FLAO</name>
<dbReference type="InterPro" id="IPR036938">
    <property type="entry name" value="PAP2/HPO_sf"/>
</dbReference>
<protein>
    <submittedName>
        <fullName evidence="2">PAP2 superfamily protein</fullName>
    </submittedName>
</protein>
<dbReference type="InterPro" id="IPR052559">
    <property type="entry name" value="V-haloperoxidase"/>
</dbReference>
<dbReference type="RefSeq" id="WP_142190875.1">
    <property type="nucleotide sequence ID" value="NZ_VHIF01000001.1"/>
</dbReference>
<dbReference type="CDD" id="cd03398">
    <property type="entry name" value="PAP2_haloperoxidase"/>
    <property type="match status" value="1"/>
</dbReference>
<dbReference type="InterPro" id="IPR000326">
    <property type="entry name" value="PAP2/HPO"/>
</dbReference>
<dbReference type="PANTHER" id="PTHR34599">
    <property type="entry name" value="PEROXIDASE-RELATED"/>
    <property type="match status" value="1"/>
</dbReference>
<dbReference type="SUPFAM" id="SSF48317">
    <property type="entry name" value="Acid phosphatase/Vanadium-dependent haloperoxidase"/>
    <property type="match status" value="1"/>
</dbReference>
<dbReference type="Pfam" id="PF01569">
    <property type="entry name" value="PAP2"/>
    <property type="match status" value="1"/>
</dbReference>
<gene>
    <name evidence="2" type="ORF">GQ41_4331</name>
</gene>
<dbReference type="PROSITE" id="PS51257">
    <property type="entry name" value="PROKAR_LIPOPROTEIN"/>
    <property type="match status" value="1"/>
</dbReference>
<organism evidence="2 3">
    <name type="scientific">Arenibacter algicola</name>
    <dbReference type="NCBI Taxonomy" id="616991"/>
    <lineage>
        <taxon>Bacteria</taxon>
        <taxon>Pseudomonadati</taxon>
        <taxon>Bacteroidota</taxon>
        <taxon>Flavobacteriia</taxon>
        <taxon>Flavobacteriales</taxon>
        <taxon>Flavobacteriaceae</taxon>
        <taxon>Arenibacter</taxon>
    </lineage>
</organism>
<accession>A0ABY3AGA3</accession>
<evidence type="ECO:0000313" key="3">
    <source>
        <dbReference type="Proteomes" id="UP000315363"/>
    </source>
</evidence>
<dbReference type="EMBL" id="VHIF01000001">
    <property type="protein sequence ID" value="TQO39649.1"/>
    <property type="molecule type" value="Genomic_DNA"/>
</dbReference>
<keyword evidence="3" id="KW-1185">Reference proteome</keyword>
<feature type="domain" description="Phosphatidic acid phosphatase type 2/haloperoxidase" evidence="1">
    <location>
        <begin position="306"/>
        <end position="431"/>
    </location>
</feature>
<dbReference type="Gene3D" id="1.10.606.20">
    <property type="match status" value="1"/>
</dbReference>
<sequence length="446" mass="50164">MKKHFYKILVIACSLFACKKTSQNNIVFHDSDEISNVIASMTDIMVHDITNPPLAARFFSYSCLAGYEVVAQNNNSFTSMKGRINNFPEIKVNKPSGKYNYQLSALLAIIKTAEKLQPSGILLKELKKNIIDSCKTAGLSQEIIDNSEIYAEDVSLQILKYAQDDGYNEISNYPRYQPSRKAGSWYPTPPAFIAAVEPYFNKVRPFTLKSADQFMPQPPVPFSTDPKSSFYELMMENYNDKLTEEKIAIASFWDCNPFAVDNIGHLMSAVKKISPGAHWLGITGIACEKSKKSFDESMAIFTVVSVGLMDSFMACWDEKYRSDRIRPETTIRNQLDANWQPLLQTPPFPEYPSGHSTISGTAAQILTFYFGEGFSFDDDTEVRYGLPVRSFTSFEHASKEAAISRFYGGIHFMDGIEAGLVQGKTIGNWVLEKIYGERNTTITQNL</sequence>
<evidence type="ECO:0000259" key="1">
    <source>
        <dbReference type="Pfam" id="PF01569"/>
    </source>
</evidence>
<comment type="caution">
    <text evidence="2">The sequence shown here is derived from an EMBL/GenBank/DDBJ whole genome shotgun (WGS) entry which is preliminary data.</text>
</comment>
<evidence type="ECO:0000313" key="2">
    <source>
        <dbReference type="EMBL" id="TQO39649.1"/>
    </source>
</evidence>
<proteinExistence type="predicted"/>